<reference evidence="1 2" key="1">
    <citation type="journal article" date="2011" name="Int. J. Syst. Evol. Microbiol.">
        <title>Hymenobacter yonginensis sp. nov., isolated from a mesotrophic artificial lake.</title>
        <authorList>
            <person name="Joung Y."/>
            <person name="Cho S.H."/>
            <person name="Kim H."/>
            <person name="Kim S.B."/>
            <person name="Joh K."/>
        </authorList>
    </citation>
    <scope>NUCLEOTIDE SEQUENCE [LARGE SCALE GENOMIC DNA]</scope>
    <source>
        <strain evidence="1 2">KCTC 22745</strain>
    </source>
</reference>
<keyword evidence="1" id="KW-0614">Plasmid</keyword>
<accession>A0ABY7PVB2</accession>
<geneLocation type="plasmid" evidence="1 2">
    <name>unnamed2</name>
</geneLocation>
<gene>
    <name evidence="1" type="ORF">O9Z63_20400</name>
</gene>
<name>A0ABY7PVB2_9BACT</name>
<organism evidence="1 2">
    <name type="scientific">Hymenobacter yonginensis</name>
    <dbReference type="NCBI Taxonomy" id="748197"/>
    <lineage>
        <taxon>Bacteria</taxon>
        <taxon>Pseudomonadati</taxon>
        <taxon>Bacteroidota</taxon>
        <taxon>Cytophagia</taxon>
        <taxon>Cytophagales</taxon>
        <taxon>Hymenobacteraceae</taxon>
        <taxon>Hymenobacter</taxon>
    </lineage>
</organism>
<evidence type="ECO:0008006" key="3">
    <source>
        <dbReference type="Google" id="ProtNLM"/>
    </source>
</evidence>
<dbReference type="EMBL" id="CP115397">
    <property type="protein sequence ID" value="WBO86846.1"/>
    <property type="molecule type" value="Genomic_DNA"/>
</dbReference>
<protein>
    <recommendedName>
        <fullName evidence="3">DUF1062 domain-containing protein</fullName>
    </recommendedName>
</protein>
<sequence length="145" mass="16019">MTSLVAQWILQPAGQPLIEWLCGDCGDFRLFEVNNVDTRYSGLGVRLMTCTHCGAPDMLSTVGLAEPPSGYALYRVEWRTARYRPPASPAEPAFLRRTDADLVPQAVHVVAASRIQAHRQATARRVDDLSGFECLIDGEPHLPED</sequence>
<evidence type="ECO:0000313" key="1">
    <source>
        <dbReference type="EMBL" id="WBO86846.1"/>
    </source>
</evidence>
<dbReference type="Proteomes" id="UP001211872">
    <property type="component" value="Plasmid unnamed2"/>
</dbReference>
<keyword evidence="2" id="KW-1185">Reference proteome</keyword>
<proteinExistence type="predicted"/>
<dbReference type="RefSeq" id="WP_270129549.1">
    <property type="nucleotide sequence ID" value="NZ_CP115397.1"/>
</dbReference>
<evidence type="ECO:0000313" key="2">
    <source>
        <dbReference type="Proteomes" id="UP001211872"/>
    </source>
</evidence>